<dbReference type="PROSITE" id="PS00934">
    <property type="entry name" value="GLYOXALASE_I_1"/>
    <property type="match status" value="1"/>
</dbReference>
<dbReference type="SUPFAM" id="SSF54593">
    <property type="entry name" value="Glyoxalase/Bleomycin resistance protein/Dihydroxybiphenyl dioxygenase"/>
    <property type="match status" value="1"/>
</dbReference>
<proteinExistence type="predicted"/>
<evidence type="ECO:0000313" key="3">
    <source>
        <dbReference type="EMBL" id="GLS82451.1"/>
    </source>
</evidence>
<accession>A0AA37TV96</accession>
<evidence type="ECO:0000313" key="4">
    <source>
        <dbReference type="Proteomes" id="UP001157439"/>
    </source>
</evidence>
<dbReference type="CDD" id="cd06587">
    <property type="entry name" value="VOC"/>
    <property type="match status" value="1"/>
</dbReference>
<dbReference type="GO" id="GO:0046872">
    <property type="term" value="F:metal ion binding"/>
    <property type="evidence" value="ECO:0007669"/>
    <property type="project" value="UniProtKB-KW"/>
</dbReference>
<dbReference type="AlphaFoldDB" id="A0AA37TV96"/>
<evidence type="ECO:0000256" key="1">
    <source>
        <dbReference type="ARBA" id="ARBA00022723"/>
    </source>
</evidence>
<dbReference type="Gene3D" id="3.10.180.10">
    <property type="entry name" value="2,3-Dihydroxybiphenyl 1,2-Dioxygenase, domain 1"/>
    <property type="match status" value="1"/>
</dbReference>
<dbReference type="Pfam" id="PF00903">
    <property type="entry name" value="Glyoxalase"/>
    <property type="match status" value="1"/>
</dbReference>
<feature type="domain" description="VOC" evidence="2">
    <location>
        <begin position="28"/>
        <end position="151"/>
    </location>
</feature>
<protein>
    <recommendedName>
        <fullName evidence="2">VOC domain-containing protein</fullName>
    </recommendedName>
</protein>
<gene>
    <name evidence="3" type="ORF">GCM10007894_04280</name>
</gene>
<sequence length="159" mass="17731">MCSLRNVTYLLDNENIGKRRSNVREISRINHIGLRVSNFEVSRDFYGLLGFNYITGPGGPEPVAIVEHPSGININFILNANQTDDANVLMDVATKHTGYTHVAIEISDKKAVLEKLEQLNIPLSGGPMEHPTGTSFFIRDPDNNVVEFIEYKGLGEFLK</sequence>
<dbReference type="EMBL" id="BSPO01000001">
    <property type="protein sequence ID" value="GLS82451.1"/>
    <property type="molecule type" value="Genomic_DNA"/>
</dbReference>
<dbReference type="Proteomes" id="UP001157439">
    <property type="component" value="Unassembled WGS sequence"/>
</dbReference>
<evidence type="ECO:0000259" key="2">
    <source>
        <dbReference type="PROSITE" id="PS51819"/>
    </source>
</evidence>
<comment type="caution">
    <text evidence="3">The sequence shown here is derived from an EMBL/GenBank/DDBJ whole genome shotgun (WGS) entry which is preliminary data.</text>
</comment>
<dbReference type="InterPro" id="IPR037523">
    <property type="entry name" value="VOC_core"/>
</dbReference>
<keyword evidence="1" id="KW-0479">Metal-binding</keyword>
<name>A0AA37TV96_9GAMM</name>
<keyword evidence="4" id="KW-1185">Reference proteome</keyword>
<dbReference type="InterPro" id="IPR029068">
    <property type="entry name" value="Glyas_Bleomycin-R_OHBP_Dase"/>
</dbReference>
<dbReference type="GO" id="GO:0004462">
    <property type="term" value="F:lactoylglutathione lyase activity"/>
    <property type="evidence" value="ECO:0007669"/>
    <property type="project" value="InterPro"/>
</dbReference>
<dbReference type="PROSITE" id="PS51819">
    <property type="entry name" value="VOC"/>
    <property type="match status" value="1"/>
</dbReference>
<dbReference type="InterPro" id="IPR018146">
    <property type="entry name" value="Glyoxalase_1_CS"/>
</dbReference>
<reference evidence="3 4" key="1">
    <citation type="journal article" date="2014" name="Int. J. Syst. Evol. Microbiol.">
        <title>Complete genome sequence of Corynebacterium casei LMG S-19264T (=DSM 44701T), isolated from a smear-ripened cheese.</title>
        <authorList>
            <consortium name="US DOE Joint Genome Institute (JGI-PGF)"/>
            <person name="Walter F."/>
            <person name="Albersmeier A."/>
            <person name="Kalinowski J."/>
            <person name="Ruckert C."/>
        </authorList>
    </citation>
    <scope>NUCLEOTIDE SEQUENCE [LARGE SCALE GENOMIC DNA]</scope>
    <source>
        <strain evidence="3 4">NBRC 112785</strain>
    </source>
</reference>
<dbReference type="InterPro" id="IPR004360">
    <property type="entry name" value="Glyas_Fos-R_dOase_dom"/>
</dbReference>
<organism evidence="3 4">
    <name type="scientific">Paraferrimonas haliotis</name>
    <dbReference type="NCBI Taxonomy" id="2013866"/>
    <lineage>
        <taxon>Bacteria</taxon>
        <taxon>Pseudomonadati</taxon>
        <taxon>Pseudomonadota</taxon>
        <taxon>Gammaproteobacteria</taxon>
        <taxon>Alteromonadales</taxon>
        <taxon>Ferrimonadaceae</taxon>
        <taxon>Paraferrimonas</taxon>
    </lineage>
</organism>